<feature type="transmembrane region" description="Helical" evidence="1">
    <location>
        <begin position="162"/>
        <end position="183"/>
    </location>
</feature>
<gene>
    <name evidence="2" type="ORF">PVMG_06073</name>
</gene>
<reference evidence="2 3" key="1">
    <citation type="submission" date="2011-08" db="EMBL/GenBank/DDBJ databases">
        <title>The Genome Sequence of Plasmodium vivax Mauritania I.</title>
        <authorList>
            <consortium name="The Broad Institute Genome Sequencing Platform"/>
            <consortium name="The Broad Institute Genome Sequencing Center for Infectious Disease"/>
            <person name="Neafsey D."/>
            <person name="Carlton J."/>
            <person name="Barnwell J."/>
            <person name="Collins W."/>
            <person name="Escalante A."/>
            <person name="Mullikin J."/>
            <person name="Saul A."/>
            <person name="Guigo R."/>
            <person name="Camara F."/>
            <person name="Young S.K."/>
            <person name="Zeng Q."/>
            <person name="Gargeya S."/>
            <person name="Fitzgerald M."/>
            <person name="Haas B."/>
            <person name="Abouelleil A."/>
            <person name="Alvarado L."/>
            <person name="Arachchi H.M."/>
            <person name="Berlin A."/>
            <person name="Brown A."/>
            <person name="Chapman S.B."/>
            <person name="Chen Z."/>
            <person name="Dunbar C."/>
            <person name="Freedman E."/>
            <person name="Gearin G."/>
            <person name="Gellesch M."/>
            <person name="Goldberg J."/>
            <person name="Griggs A."/>
            <person name="Gujja S."/>
            <person name="Heiman D."/>
            <person name="Howarth C."/>
            <person name="Larson L."/>
            <person name="Lui A."/>
            <person name="MacDonald P.J.P."/>
            <person name="Montmayeur A."/>
            <person name="Murphy C."/>
            <person name="Neiman D."/>
            <person name="Pearson M."/>
            <person name="Priest M."/>
            <person name="Roberts A."/>
            <person name="Saif S."/>
            <person name="Shea T."/>
            <person name="Shenoy N."/>
            <person name="Sisk P."/>
            <person name="Stolte C."/>
            <person name="Sykes S."/>
            <person name="Wortman J."/>
            <person name="Nusbaum C."/>
            <person name="Birren B."/>
        </authorList>
    </citation>
    <scope>NUCLEOTIDE SEQUENCE [LARGE SCALE GENOMIC DNA]</scope>
    <source>
        <strain evidence="2 3">Mauritania I</strain>
    </source>
</reference>
<feature type="transmembrane region" description="Helical" evidence="1">
    <location>
        <begin position="230"/>
        <end position="249"/>
    </location>
</feature>
<dbReference type="Pfam" id="PF12420">
    <property type="entry name" value="DUF3671"/>
    <property type="match status" value="1"/>
</dbReference>
<proteinExistence type="predicted"/>
<evidence type="ECO:0008006" key="4">
    <source>
        <dbReference type="Google" id="ProtNLM"/>
    </source>
</evidence>
<organism evidence="2 3">
    <name type="scientific">Plasmodium vivax Mauritania I</name>
    <dbReference type="NCBI Taxonomy" id="1035515"/>
    <lineage>
        <taxon>Eukaryota</taxon>
        <taxon>Sar</taxon>
        <taxon>Alveolata</taxon>
        <taxon>Apicomplexa</taxon>
        <taxon>Aconoidasida</taxon>
        <taxon>Haemosporida</taxon>
        <taxon>Plasmodiidae</taxon>
        <taxon>Plasmodium</taxon>
        <taxon>Plasmodium (Plasmodium)</taxon>
    </lineage>
</organism>
<dbReference type="AlphaFoldDB" id="A0A0J9T3M1"/>
<evidence type="ECO:0000313" key="2">
    <source>
        <dbReference type="EMBL" id="KMZ89616.1"/>
    </source>
</evidence>
<dbReference type="EMBL" id="KQ235166">
    <property type="protein sequence ID" value="KMZ89616.1"/>
    <property type="molecule type" value="Genomic_DNA"/>
</dbReference>
<evidence type="ECO:0000256" key="1">
    <source>
        <dbReference type="SAM" id="Phobius"/>
    </source>
</evidence>
<feature type="transmembrane region" description="Helical" evidence="1">
    <location>
        <begin position="12"/>
        <end position="31"/>
    </location>
</feature>
<keyword evidence="1" id="KW-0812">Transmembrane</keyword>
<evidence type="ECO:0000313" key="3">
    <source>
        <dbReference type="Proteomes" id="UP000053776"/>
    </source>
</evidence>
<keyword evidence="1" id="KW-0472">Membrane</keyword>
<dbReference type="InterPro" id="IPR022139">
    <property type="entry name" value="Fam-L/Fam-M-like_plasmodium"/>
</dbReference>
<keyword evidence="1" id="KW-1133">Transmembrane helix</keyword>
<name>A0A0J9T3M1_PLAVI</name>
<accession>A0A0J9T3M1</accession>
<protein>
    <recommendedName>
        <fullName evidence="4">Variable surface protein</fullName>
    </recommendedName>
</protein>
<dbReference type="Proteomes" id="UP000053776">
    <property type="component" value="Unassembled WGS sequence"/>
</dbReference>
<dbReference type="OrthoDB" id="389412at2759"/>
<sequence length="277" mass="33182">MVLLSNCNLGENIMFTGLLKYFTFTFLIWTYHTYNDLVLYNESIHDNRFILIFNRLLAKQDLQYELPYGNLREKLSVDRLNKNGKNMLGDISTYSAVKRKESNNLDDYMKEYERRYATKKGLFKLDCYWEKNIFDKIEHINIMAEKTHSHKKRFIKKILNKYTIFLFSFALFPYLGFIIPALFGDKKPKNRFMNLYFGKCSGTDEYYSTCDNGVYHVPTEWSYALFYTNYIFIFLSIIAFISIFIYTTVKIIKYEFLKHGLGNITLKEYFRRCKNAF</sequence>